<evidence type="ECO:0000259" key="2">
    <source>
        <dbReference type="Pfam" id="PF11716"/>
    </source>
</evidence>
<protein>
    <submittedName>
        <fullName evidence="3">Maleylpyruvate isomerase family mycothiol-dependent enzyme</fullName>
    </submittedName>
</protein>
<dbReference type="Pfam" id="PF07398">
    <property type="entry name" value="MDMPI_C"/>
    <property type="match status" value="1"/>
</dbReference>
<organism evidence="3 4">
    <name type="scientific">Kribbella deserti</name>
    <dbReference type="NCBI Taxonomy" id="1926257"/>
    <lineage>
        <taxon>Bacteria</taxon>
        <taxon>Bacillati</taxon>
        <taxon>Actinomycetota</taxon>
        <taxon>Actinomycetes</taxon>
        <taxon>Propionibacteriales</taxon>
        <taxon>Kribbellaceae</taxon>
        <taxon>Kribbella</taxon>
    </lineage>
</organism>
<dbReference type="InterPro" id="IPR024344">
    <property type="entry name" value="MDMPI_metal-binding"/>
</dbReference>
<evidence type="ECO:0000313" key="3">
    <source>
        <dbReference type="EMBL" id="MFC0628719.1"/>
    </source>
</evidence>
<dbReference type="InterPro" id="IPR010872">
    <property type="entry name" value="MDMPI_C-term_domain"/>
</dbReference>
<dbReference type="InterPro" id="IPR017517">
    <property type="entry name" value="Maleyloyr_isom"/>
</dbReference>
<dbReference type="InterPro" id="IPR034660">
    <property type="entry name" value="DinB/YfiT-like"/>
</dbReference>
<dbReference type="GO" id="GO:0016853">
    <property type="term" value="F:isomerase activity"/>
    <property type="evidence" value="ECO:0007669"/>
    <property type="project" value="UniProtKB-KW"/>
</dbReference>
<comment type="caution">
    <text evidence="3">The sequence shown here is derived from an EMBL/GenBank/DDBJ whole genome shotgun (WGS) entry which is preliminary data.</text>
</comment>
<name>A0ABV6QVQ8_9ACTN</name>
<keyword evidence="4" id="KW-1185">Reference proteome</keyword>
<dbReference type="PANTHER" id="PTHR40758:SF1">
    <property type="entry name" value="CONSERVED PROTEIN"/>
    <property type="match status" value="1"/>
</dbReference>
<proteinExistence type="predicted"/>
<accession>A0ABV6QVQ8</accession>
<evidence type="ECO:0000313" key="4">
    <source>
        <dbReference type="Proteomes" id="UP001589890"/>
    </source>
</evidence>
<gene>
    <name evidence="3" type="ORF">ACFFGN_31930</name>
</gene>
<keyword evidence="3" id="KW-0413">Isomerase</keyword>
<dbReference type="RefSeq" id="WP_380055537.1">
    <property type="nucleotide sequence ID" value="NZ_JBHLTC010000040.1"/>
</dbReference>
<evidence type="ECO:0000259" key="1">
    <source>
        <dbReference type="Pfam" id="PF07398"/>
    </source>
</evidence>
<dbReference type="EMBL" id="JBHLTC010000040">
    <property type="protein sequence ID" value="MFC0628719.1"/>
    <property type="molecule type" value="Genomic_DNA"/>
</dbReference>
<reference evidence="3 4" key="1">
    <citation type="submission" date="2024-09" db="EMBL/GenBank/DDBJ databases">
        <authorList>
            <person name="Sun Q."/>
            <person name="Mori K."/>
        </authorList>
    </citation>
    <scope>NUCLEOTIDE SEQUENCE [LARGE SCALE GENOMIC DNA]</scope>
    <source>
        <strain evidence="3 4">CGMCC 1.15906</strain>
    </source>
</reference>
<dbReference type="Pfam" id="PF11716">
    <property type="entry name" value="MDMPI_N"/>
    <property type="match status" value="1"/>
</dbReference>
<dbReference type="Proteomes" id="UP001589890">
    <property type="component" value="Unassembled WGS sequence"/>
</dbReference>
<sequence length="243" mass="26017">MPDNSLDYPELLAGAVHDMASALAVADPAAAVPACPGWTVSDLAEHIVSVHRWATEIVRTGAKQEEPEVRRTGSLSEWYDETAQVLVTTIRASRPEAPCWNFAPVPQLASFWPRRQLHETTIHTVDVLQAAGRDPEIDAEVAADGVDEAFRVFLPRLLIRGFPPAVTEPVTVVASDTGDVWTLSPVAGQAPRVDSTSAGGLATISAPAQQLYLALWKRVSADLLTVEGDPAVAARFLTGQITP</sequence>
<feature type="domain" description="Mycothiol-dependent maleylpyruvate isomerase metal-binding" evidence="2">
    <location>
        <begin position="15"/>
        <end position="127"/>
    </location>
</feature>
<dbReference type="NCBIfam" id="TIGR03083">
    <property type="entry name" value="maleylpyruvate isomerase family mycothiol-dependent enzyme"/>
    <property type="match status" value="1"/>
</dbReference>
<dbReference type="SUPFAM" id="SSF109854">
    <property type="entry name" value="DinB/YfiT-like putative metalloenzymes"/>
    <property type="match status" value="1"/>
</dbReference>
<feature type="domain" description="MDMPI C-terminal" evidence="1">
    <location>
        <begin position="140"/>
        <end position="235"/>
    </location>
</feature>
<dbReference type="PANTHER" id="PTHR40758">
    <property type="entry name" value="CONSERVED PROTEIN"/>
    <property type="match status" value="1"/>
</dbReference>